<reference evidence="3" key="1">
    <citation type="submission" date="2014-04" db="EMBL/GenBank/DDBJ databases">
        <title>Evolutionary Origins and Diversification of the Mycorrhizal Mutualists.</title>
        <authorList>
            <consortium name="DOE Joint Genome Institute"/>
            <consortium name="Mycorrhizal Genomics Consortium"/>
            <person name="Kohler A."/>
            <person name="Kuo A."/>
            <person name="Nagy L.G."/>
            <person name="Floudas D."/>
            <person name="Copeland A."/>
            <person name="Barry K.W."/>
            <person name="Cichocki N."/>
            <person name="Veneault-Fourrey C."/>
            <person name="LaButti K."/>
            <person name="Lindquist E.A."/>
            <person name="Lipzen A."/>
            <person name="Lundell T."/>
            <person name="Morin E."/>
            <person name="Murat C."/>
            <person name="Riley R."/>
            <person name="Ohm R."/>
            <person name="Sun H."/>
            <person name="Tunlid A."/>
            <person name="Henrissat B."/>
            <person name="Grigoriev I.V."/>
            <person name="Hibbett D.S."/>
            <person name="Martin F."/>
        </authorList>
    </citation>
    <scope>NUCLEOTIDE SEQUENCE [LARGE SCALE GENOMIC DNA]</scope>
    <source>
        <strain evidence="3">FD-334 SS-4</strain>
    </source>
</reference>
<dbReference type="Proteomes" id="UP000054270">
    <property type="component" value="Unassembled WGS sequence"/>
</dbReference>
<evidence type="ECO:0000256" key="1">
    <source>
        <dbReference type="SAM" id="MobiDB-lite"/>
    </source>
</evidence>
<dbReference type="EMBL" id="KN817518">
    <property type="protein sequence ID" value="KJA29784.1"/>
    <property type="molecule type" value="Genomic_DNA"/>
</dbReference>
<evidence type="ECO:0000313" key="3">
    <source>
        <dbReference type="Proteomes" id="UP000054270"/>
    </source>
</evidence>
<proteinExistence type="predicted"/>
<evidence type="ECO:0000313" key="2">
    <source>
        <dbReference type="EMBL" id="KJA29784.1"/>
    </source>
</evidence>
<keyword evidence="3" id="KW-1185">Reference proteome</keyword>
<sequence>MIESVPLLREDDCPPPELYNYPRRRRGSTASNSSDSSTSSWGSNIANRGCECVTHNKDELEIADWLLHADEIDWAVRPRPPPAGPQTPPSHPPFSFHNIPGALFLHLLYALFRHWGLVSNHPVRPRAPASRPAVAKPPLKKESLYNYLGQRDYYVRPDGTRMRMGTSESYFLVDDTEYVIAPKPGTDDEEVRIMMTNDFSEEKIQTQTHTPDFLRIYRVPLDSRIVFGYAINKHRFVAHEIRKPYDSFDHVSIVRQSHISWDLGPRDQNWMLVGRSARAIVAVLERCDRRKPSFATRMKQLFFKACYKIFAPWLPKWVLY</sequence>
<name>A0A0D2PG71_HYPSF</name>
<feature type="region of interest" description="Disordered" evidence="1">
    <location>
        <begin position="1"/>
        <end position="42"/>
    </location>
</feature>
<accession>A0A0D2PG71</accession>
<organism evidence="2 3">
    <name type="scientific">Hypholoma sublateritium (strain FD-334 SS-4)</name>
    <dbReference type="NCBI Taxonomy" id="945553"/>
    <lineage>
        <taxon>Eukaryota</taxon>
        <taxon>Fungi</taxon>
        <taxon>Dikarya</taxon>
        <taxon>Basidiomycota</taxon>
        <taxon>Agaricomycotina</taxon>
        <taxon>Agaricomycetes</taxon>
        <taxon>Agaricomycetidae</taxon>
        <taxon>Agaricales</taxon>
        <taxon>Agaricineae</taxon>
        <taxon>Strophariaceae</taxon>
        <taxon>Hypholoma</taxon>
    </lineage>
</organism>
<feature type="compositionally biased region" description="Low complexity" evidence="1">
    <location>
        <begin position="28"/>
        <end position="42"/>
    </location>
</feature>
<gene>
    <name evidence="2" type="ORF">HYPSUDRAFT_31783</name>
</gene>
<protein>
    <submittedName>
        <fullName evidence="2">Uncharacterized protein</fullName>
    </submittedName>
</protein>
<dbReference type="AlphaFoldDB" id="A0A0D2PG71"/>
<dbReference type="OrthoDB" id="3052561at2759"/>